<dbReference type="EMBL" id="CAMXCT020001572">
    <property type="protein sequence ID" value="CAL1144667.1"/>
    <property type="molecule type" value="Genomic_DNA"/>
</dbReference>
<organism evidence="2">
    <name type="scientific">Cladocopium goreaui</name>
    <dbReference type="NCBI Taxonomy" id="2562237"/>
    <lineage>
        <taxon>Eukaryota</taxon>
        <taxon>Sar</taxon>
        <taxon>Alveolata</taxon>
        <taxon>Dinophyceae</taxon>
        <taxon>Suessiales</taxon>
        <taxon>Symbiodiniaceae</taxon>
        <taxon>Cladocopium</taxon>
    </lineage>
</organism>
<dbReference type="EMBL" id="CAMXCT010001572">
    <property type="protein sequence ID" value="CAI3991292.1"/>
    <property type="molecule type" value="Genomic_DNA"/>
</dbReference>
<name>A0A9P1CFG2_9DINO</name>
<protein>
    <submittedName>
        <fullName evidence="2">Uncharacterized protein</fullName>
    </submittedName>
</protein>
<proteinExistence type="predicted"/>
<evidence type="ECO:0000313" key="4">
    <source>
        <dbReference type="Proteomes" id="UP001152797"/>
    </source>
</evidence>
<comment type="caution">
    <text evidence="2">The sequence shown here is derived from an EMBL/GenBank/DDBJ whole genome shotgun (WGS) entry which is preliminary data.</text>
</comment>
<evidence type="ECO:0000256" key="1">
    <source>
        <dbReference type="SAM" id="MobiDB-lite"/>
    </source>
</evidence>
<reference evidence="3" key="2">
    <citation type="submission" date="2024-04" db="EMBL/GenBank/DDBJ databases">
        <authorList>
            <person name="Chen Y."/>
            <person name="Shah S."/>
            <person name="Dougan E. K."/>
            <person name="Thang M."/>
            <person name="Chan C."/>
        </authorList>
    </citation>
    <scope>NUCLEOTIDE SEQUENCE [LARGE SCALE GENOMIC DNA]</scope>
</reference>
<dbReference type="Proteomes" id="UP001152797">
    <property type="component" value="Unassembled WGS sequence"/>
</dbReference>
<gene>
    <name evidence="2" type="ORF">C1SCF055_LOCUS18214</name>
</gene>
<accession>A0A9P1CFG2</accession>
<sequence length="701" mass="79290">MMPENWKLNSSIQADVLTPSGPSCERHPLLQQEIEILSQGKMSLTGRTLHFMWSESVDAITRKVDFYRDPRSFTRLCFSGDEGTEVFLMWQHLTTQHHGCTFWPDLPHKVQRKQAGAVSRCPDAQSRMRALMKVFRSSRAPFSTSRFGNSLKESRQRLVKALKQDPEHEVLQMFLPGIAKHMDIPFSKMTPQKAIEALAAHSGVHVVTAECKDVRWGAWLDHAQAWDRVWHLEAMTQLFASWETGENPWSAKAPEVLADDLNQDFMRSIISVFRQSRMFVGKFVSAIQNSEDASLRFAMSLASGHAVTRLVIKTLEDSIRIPALDRMGAVGPDCNCQEVLEFHSDLLLSHVGWLFEVNTYHKSLPWKCVTALRPASLPELLSHMKLEWQFVTECVDKLHEKSLLHKLLAWTRAQPYREAMVVAESLDFNPERAASDPYFQGVVKAVCGISSEHHGSLLSSVPVEMVFNDMRDACKKKSITDFTKPHVFAERLLLKDVLFRLWKNNPGEFDIEAATRKLWISSLAERGVLLKMEAVGSLLMVLKSGPYSARCLSLFEMTEEDECVYCVSDKAADLIVCDVPIQDINTYKVCCSSVSIGHNCGKLVWKPVGDWMLLTEYVAHHSILRVSASTLTALCSLLKLKGYSKLNHRKKAELYLKHFGVDDELIQALVQQIPEKAPRAPKKQGDEEGDDEDQGSGPKKR</sequence>
<dbReference type="AlphaFoldDB" id="A0A9P1CFG2"/>
<dbReference type="EMBL" id="CAMXCT030001572">
    <property type="protein sequence ID" value="CAL4778604.1"/>
    <property type="molecule type" value="Genomic_DNA"/>
</dbReference>
<keyword evidence="4" id="KW-1185">Reference proteome</keyword>
<evidence type="ECO:0000313" key="2">
    <source>
        <dbReference type="EMBL" id="CAI3991292.1"/>
    </source>
</evidence>
<reference evidence="2" key="1">
    <citation type="submission" date="2022-10" db="EMBL/GenBank/DDBJ databases">
        <authorList>
            <person name="Chen Y."/>
            <person name="Dougan E. K."/>
            <person name="Chan C."/>
            <person name="Rhodes N."/>
            <person name="Thang M."/>
        </authorList>
    </citation>
    <scope>NUCLEOTIDE SEQUENCE</scope>
</reference>
<evidence type="ECO:0000313" key="3">
    <source>
        <dbReference type="EMBL" id="CAL1144667.1"/>
    </source>
</evidence>
<feature type="region of interest" description="Disordered" evidence="1">
    <location>
        <begin position="675"/>
        <end position="701"/>
    </location>
</feature>